<dbReference type="Gene3D" id="3.40.50.800">
    <property type="entry name" value="Anticodon-binding domain"/>
    <property type="match status" value="1"/>
</dbReference>
<reference evidence="11" key="2">
    <citation type="submission" date="2021-08" db="EMBL/GenBank/DDBJ databases">
        <authorList>
            <person name="Eriksson T."/>
        </authorList>
    </citation>
    <scope>NUCLEOTIDE SEQUENCE</scope>
    <source>
        <strain evidence="11">Stoneville</strain>
        <tissue evidence="11">Whole head</tissue>
    </source>
</reference>
<dbReference type="Gene3D" id="3.30.930.10">
    <property type="entry name" value="Bira Bifunctional Protein, Domain 2"/>
    <property type="match status" value="1"/>
</dbReference>
<evidence type="ECO:0000313" key="11">
    <source>
        <dbReference type="EMBL" id="KAH0821995.1"/>
    </source>
</evidence>
<keyword evidence="12" id="KW-1185">Reference proteome</keyword>
<keyword evidence="3" id="KW-0436">Ligase</keyword>
<evidence type="ECO:0000313" key="12">
    <source>
        <dbReference type="Proteomes" id="UP000719412"/>
    </source>
</evidence>
<comment type="catalytic activity">
    <reaction evidence="8">
        <text>tRNA(His) + L-histidine + ATP = L-histidyl-tRNA(His) + AMP + diphosphate + H(+)</text>
        <dbReference type="Rhea" id="RHEA:17313"/>
        <dbReference type="Rhea" id="RHEA-COMP:9665"/>
        <dbReference type="Rhea" id="RHEA-COMP:9689"/>
        <dbReference type="ChEBI" id="CHEBI:15378"/>
        <dbReference type="ChEBI" id="CHEBI:30616"/>
        <dbReference type="ChEBI" id="CHEBI:33019"/>
        <dbReference type="ChEBI" id="CHEBI:57595"/>
        <dbReference type="ChEBI" id="CHEBI:78442"/>
        <dbReference type="ChEBI" id="CHEBI:78527"/>
        <dbReference type="ChEBI" id="CHEBI:456215"/>
        <dbReference type="EC" id="6.1.1.21"/>
    </reaction>
</comment>
<dbReference type="CDD" id="cd00859">
    <property type="entry name" value="HisRS_anticodon"/>
    <property type="match status" value="1"/>
</dbReference>
<evidence type="ECO:0000256" key="8">
    <source>
        <dbReference type="ARBA" id="ARBA00047639"/>
    </source>
</evidence>
<dbReference type="GO" id="GO:0005524">
    <property type="term" value="F:ATP binding"/>
    <property type="evidence" value="ECO:0007669"/>
    <property type="project" value="UniProtKB-KW"/>
</dbReference>
<dbReference type="InterPro" id="IPR033656">
    <property type="entry name" value="HisRS_anticodon"/>
</dbReference>
<keyword evidence="6" id="KW-0648">Protein biosynthesis</keyword>
<accession>A0A8J6HNK0</accession>
<evidence type="ECO:0000256" key="3">
    <source>
        <dbReference type="ARBA" id="ARBA00022598"/>
    </source>
</evidence>
<dbReference type="Pfam" id="PF03129">
    <property type="entry name" value="HGTP_anticodon"/>
    <property type="match status" value="1"/>
</dbReference>
<comment type="caution">
    <text evidence="11">The sequence shown here is derived from an EMBL/GenBank/DDBJ whole genome shotgun (WGS) entry which is preliminary data.</text>
</comment>
<evidence type="ECO:0000256" key="7">
    <source>
        <dbReference type="ARBA" id="ARBA00023146"/>
    </source>
</evidence>
<dbReference type="GO" id="GO:0006427">
    <property type="term" value="P:histidyl-tRNA aminoacylation"/>
    <property type="evidence" value="ECO:0007669"/>
    <property type="project" value="TreeGrafter"/>
</dbReference>
<keyword evidence="4" id="KW-0547">Nucleotide-binding</keyword>
<protein>
    <recommendedName>
        <fullName evidence="2">histidine--tRNA ligase</fullName>
        <ecNumber evidence="2">6.1.1.21</ecNumber>
    </recommendedName>
</protein>
<dbReference type="PROSITE" id="PS50297">
    <property type="entry name" value="ANK_REP_REGION"/>
    <property type="match status" value="1"/>
</dbReference>
<dbReference type="PROSITE" id="PS50088">
    <property type="entry name" value="ANK_REPEAT"/>
    <property type="match status" value="1"/>
</dbReference>
<dbReference type="InterPro" id="IPR045864">
    <property type="entry name" value="aa-tRNA-synth_II/BPL/LPL"/>
</dbReference>
<evidence type="ECO:0000256" key="6">
    <source>
        <dbReference type="ARBA" id="ARBA00022917"/>
    </source>
</evidence>
<dbReference type="InterPro" id="IPR004154">
    <property type="entry name" value="Anticodon-bd"/>
</dbReference>
<dbReference type="AlphaFoldDB" id="A0A8J6HNK0"/>
<feature type="repeat" description="ANK" evidence="9">
    <location>
        <begin position="193"/>
        <end position="225"/>
    </location>
</feature>
<keyword evidence="5" id="KW-0067">ATP-binding</keyword>
<dbReference type="InterPro" id="IPR002110">
    <property type="entry name" value="Ankyrin_rpt"/>
</dbReference>
<dbReference type="SUPFAM" id="SSF55681">
    <property type="entry name" value="Class II aaRS and biotin synthetases"/>
    <property type="match status" value="1"/>
</dbReference>
<dbReference type="InterPro" id="IPR036621">
    <property type="entry name" value="Anticodon-bd_dom_sf"/>
</dbReference>
<dbReference type="SUPFAM" id="SSF48403">
    <property type="entry name" value="Ankyrin repeat"/>
    <property type="match status" value="1"/>
</dbReference>
<evidence type="ECO:0000256" key="9">
    <source>
        <dbReference type="PROSITE-ProRule" id="PRU00023"/>
    </source>
</evidence>
<keyword evidence="9" id="KW-0040">ANK repeat</keyword>
<gene>
    <name evidence="11" type="ORF">GEV33_000796</name>
</gene>
<evidence type="ECO:0000256" key="4">
    <source>
        <dbReference type="ARBA" id="ARBA00022741"/>
    </source>
</evidence>
<reference evidence="11" key="1">
    <citation type="journal article" date="2020" name="J Insects Food Feed">
        <title>The yellow mealworm (Tenebrio molitor) genome: a resource for the emerging insects as food and feed industry.</title>
        <authorList>
            <person name="Eriksson T."/>
            <person name="Andere A."/>
            <person name="Kelstrup H."/>
            <person name="Emery V."/>
            <person name="Picard C."/>
        </authorList>
    </citation>
    <scope>NUCLEOTIDE SEQUENCE</scope>
    <source>
        <strain evidence="11">Stoneville</strain>
        <tissue evidence="11">Whole head</tissue>
    </source>
</reference>
<dbReference type="GO" id="GO:0005739">
    <property type="term" value="C:mitochondrion"/>
    <property type="evidence" value="ECO:0007669"/>
    <property type="project" value="TreeGrafter"/>
</dbReference>
<dbReference type="GO" id="GO:0005829">
    <property type="term" value="C:cytosol"/>
    <property type="evidence" value="ECO:0007669"/>
    <property type="project" value="TreeGrafter"/>
</dbReference>
<sequence>MGDSESSVGSIAGGGRYDNLVGMFDSKHKQVPCVGVSIGVERIFAVLEAKYAATNKKIRTTEIQVYVATAQKNLVEERMKLCRQLWDEGFKVEHSYKKNPKLLAQLQHCEEYSVPLAVILGESEIQKGVVKLREVNSRAEDRVGGNNLETNDYLTRESYLFAGTTSEVRSSSHHFVNQYIRKDGPFVEMMEDLGWTPLHCMVEKENVTVIKELLRQGANVSAHDNFNRTPLSIAACKAMMGFHSITLAKTVTPK</sequence>
<dbReference type="Proteomes" id="UP000719412">
    <property type="component" value="Unassembled WGS sequence"/>
</dbReference>
<evidence type="ECO:0000256" key="1">
    <source>
        <dbReference type="ARBA" id="ARBA00008226"/>
    </source>
</evidence>
<dbReference type="EMBL" id="JABDTM020004961">
    <property type="protein sequence ID" value="KAH0821995.1"/>
    <property type="molecule type" value="Genomic_DNA"/>
</dbReference>
<evidence type="ECO:0000256" key="2">
    <source>
        <dbReference type="ARBA" id="ARBA00012815"/>
    </source>
</evidence>
<dbReference type="GO" id="GO:0032543">
    <property type="term" value="P:mitochondrial translation"/>
    <property type="evidence" value="ECO:0007669"/>
    <property type="project" value="TreeGrafter"/>
</dbReference>
<dbReference type="SUPFAM" id="SSF52954">
    <property type="entry name" value="Class II aaRS ABD-related"/>
    <property type="match status" value="1"/>
</dbReference>
<dbReference type="SMART" id="SM00248">
    <property type="entry name" value="ANK"/>
    <property type="match status" value="1"/>
</dbReference>
<dbReference type="InterPro" id="IPR036770">
    <property type="entry name" value="Ankyrin_rpt-contain_sf"/>
</dbReference>
<dbReference type="GO" id="GO:0003723">
    <property type="term" value="F:RNA binding"/>
    <property type="evidence" value="ECO:0007669"/>
    <property type="project" value="TreeGrafter"/>
</dbReference>
<feature type="domain" description="Anticodon-binding" evidence="10">
    <location>
        <begin position="64"/>
        <end position="144"/>
    </location>
</feature>
<name>A0A8J6HNK0_TENMO</name>
<dbReference type="Gene3D" id="1.25.40.20">
    <property type="entry name" value="Ankyrin repeat-containing domain"/>
    <property type="match status" value="1"/>
</dbReference>
<dbReference type="PANTHER" id="PTHR11476">
    <property type="entry name" value="HISTIDYL-TRNA SYNTHETASE"/>
    <property type="match status" value="1"/>
</dbReference>
<evidence type="ECO:0000259" key="10">
    <source>
        <dbReference type="Pfam" id="PF03129"/>
    </source>
</evidence>
<proteinExistence type="inferred from homology"/>
<dbReference type="FunFam" id="3.40.50.800:FF:000008">
    <property type="entry name" value="histidine--tRNA ligase, cytoplasmic isoform X1"/>
    <property type="match status" value="1"/>
</dbReference>
<evidence type="ECO:0000256" key="5">
    <source>
        <dbReference type="ARBA" id="ARBA00022840"/>
    </source>
</evidence>
<dbReference type="GO" id="GO:0004821">
    <property type="term" value="F:histidine-tRNA ligase activity"/>
    <property type="evidence" value="ECO:0007669"/>
    <property type="project" value="UniProtKB-EC"/>
</dbReference>
<keyword evidence="7" id="KW-0030">Aminoacyl-tRNA synthetase</keyword>
<comment type="similarity">
    <text evidence="1">Belongs to the class-II aminoacyl-tRNA synthetase family.</text>
</comment>
<dbReference type="PANTHER" id="PTHR11476:SF7">
    <property type="entry name" value="HISTIDINE--TRNA LIGASE"/>
    <property type="match status" value="1"/>
</dbReference>
<organism evidence="11 12">
    <name type="scientific">Tenebrio molitor</name>
    <name type="common">Yellow mealworm beetle</name>
    <dbReference type="NCBI Taxonomy" id="7067"/>
    <lineage>
        <taxon>Eukaryota</taxon>
        <taxon>Metazoa</taxon>
        <taxon>Ecdysozoa</taxon>
        <taxon>Arthropoda</taxon>
        <taxon>Hexapoda</taxon>
        <taxon>Insecta</taxon>
        <taxon>Pterygota</taxon>
        <taxon>Neoptera</taxon>
        <taxon>Endopterygota</taxon>
        <taxon>Coleoptera</taxon>
        <taxon>Polyphaga</taxon>
        <taxon>Cucujiformia</taxon>
        <taxon>Tenebrionidae</taxon>
        <taxon>Tenebrio</taxon>
    </lineage>
</organism>
<dbReference type="Pfam" id="PF12796">
    <property type="entry name" value="Ank_2"/>
    <property type="match status" value="1"/>
</dbReference>
<dbReference type="EC" id="6.1.1.21" evidence="2"/>